<proteinExistence type="predicted"/>
<organism evidence="1 2">
    <name type="scientific">Angiostrongylus cantonensis</name>
    <name type="common">Rat lungworm</name>
    <dbReference type="NCBI Taxonomy" id="6313"/>
    <lineage>
        <taxon>Eukaryota</taxon>
        <taxon>Metazoa</taxon>
        <taxon>Ecdysozoa</taxon>
        <taxon>Nematoda</taxon>
        <taxon>Chromadorea</taxon>
        <taxon>Rhabditida</taxon>
        <taxon>Rhabditina</taxon>
        <taxon>Rhabditomorpha</taxon>
        <taxon>Strongyloidea</taxon>
        <taxon>Metastrongylidae</taxon>
        <taxon>Angiostrongylus</taxon>
    </lineage>
</organism>
<accession>A0A0K0DBG4</accession>
<protein>
    <submittedName>
        <fullName evidence="2">Reverse transcriptase domain-containing protein</fullName>
    </submittedName>
</protein>
<dbReference type="Proteomes" id="UP000035642">
    <property type="component" value="Unassembled WGS sequence"/>
</dbReference>
<dbReference type="WBParaSite" id="ACAC_0000776601-mRNA-1">
    <property type="protein sequence ID" value="ACAC_0000776601-mRNA-1"/>
    <property type="gene ID" value="ACAC_0000776601"/>
</dbReference>
<reference evidence="2" key="2">
    <citation type="submission" date="2017-02" db="UniProtKB">
        <authorList>
            <consortium name="WormBaseParasite"/>
        </authorList>
    </citation>
    <scope>IDENTIFICATION</scope>
</reference>
<name>A0A0K0DBG4_ANGCA</name>
<sequence>MEVVDSQGVRTQYLKDLRELYENFTTEMSPLHNVDVKRAVRQGNTISSKLFFTTLQKRMRLLEWNNKRVKIYGRQLHLRIAGDIVLITSSTSKEKRMIAEFDSACGMVDPRLNFTKTVLMKTGLVSHAPSRFKSMNTSECSSYDYPGWEVNMINDLVLELSRKKA</sequence>
<evidence type="ECO:0000313" key="1">
    <source>
        <dbReference type="Proteomes" id="UP000035642"/>
    </source>
</evidence>
<reference evidence="1" key="1">
    <citation type="submission" date="2012-09" db="EMBL/GenBank/DDBJ databases">
        <authorList>
            <person name="Martin A.A."/>
        </authorList>
    </citation>
    <scope>NUCLEOTIDE SEQUENCE</scope>
</reference>
<keyword evidence="1" id="KW-1185">Reference proteome</keyword>
<dbReference type="AlphaFoldDB" id="A0A0K0DBG4"/>
<evidence type="ECO:0000313" key="2">
    <source>
        <dbReference type="WBParaSite" id="ACAC_0000776601-mRNA-1"/>
    </source>
</evidence>